<protein>
    <submittedName>
        <fullName evidence="1">Uncharacterized protein</fullName>
    </submittedName>
</protein>
<dbReference type="RefSeq" id="XP_028868286.1">
    <property type="nucleotide sequence ID" value="XM_029012453.1"/>
</dbReference>
<dbReference type="AlphaFoldDB" id="A0A2H6KGB6"/>
<evidence type="ECO:0000313" key="2">
    <source>
        <dbReference type="Proteomes" id="UP000236319"/>
    </source>
</evidence>
<accession>A0A2H6KGB6</accession>
<dbReference type="EMBL" id="BDSA01000004">
    <property type="protein sequence ID" value="GBE62043.1"/>
    <property type="molecule type" value="Genomic_DNA"/>
</dbReference>
<proteinExistence type="predicted"/>
<reference evidence="1 2" key="1">
    <citation type="journal article" date="2017" name="BMC Genomics">
        <title>Whole-genome assembly of Babesia ovata and comparative genomics between closely related pathogens.</title>
        <authorList>
            <person name="Yamagishi J."/>
            <person name="Asada M."/>
            <person name="Hakimi H."/>
            <person name="Tanaka T.Q."/>
            <person name="Sugimoto C."/>
            <person name="Kawazu S."/>
        </authorList>
    </citation>
    <scope>NUCLEOTIDE SEQUENCE [LARGE SCALE GENOMIC DNA]</scope>
    <source>
        <strain evidence="1 2">Miyake</strain>
    </source>
</reference>
<name>A0A2H6KGB6_9APIC</name>
<dbReference type="VEuPathDB" id="PiroplasmaDB:BOVATA_035360"/>
<gene>
    <name evidence="1" type="ORF">BOVATA_035360</name>
</gene>
<sequence length="267" mass="28621">MSTDIASPFNSYPLKYDTYALAISSLATRTTYFPADVMKHFMYAPHDEIRLLIRVLNASSEALTRIDFGELLVDAADFTGAVASSEVLTAAALTLFGCLNDATFFEAAMASLVILTPFASTFSDSSTGVFSASTCFFFVSADFSFFPLVGLDFSTGASSAVLSSPSSSSLRIGSEAIDFLPFTMGRAMLFDFDFLDFSVSFIIPPPKAFTTFFMSRSMFSVENSDELFALRAALPPLAPSPSTAFTMVTAQSLGGSQPAFQVGVRCC</sequence>
<dbReference type="GeneID" id="39875813"/>
<keyword evidence="2" id="KW-1185">Reference proteome</keyword>
<dbReference type="Proteomes" id="UP000236319">
    <property type="component" value="Unassembled WGS sequence"/>
</dbReference>
<evidence type="ECO:0000313" key="1">
    <source>
        <dbReference type="EMBL" id="GBE62043.1"/>
    </source>
</evidence>
<organism evidence="1 2">
    <name type="scientific">Babesia ovata</name>
    <dbReference type="NCBI Taxonomy" id="189622"/>
    <lineage>
        <taxon>Eukaryota</taxon>
        <taxon>Sar</taxon>
        <taxon>Alveolata</taxon>
        <taxon>Apicomplexa</taxon>
        <taxon>Aconoidasida</taxon>
        <taxon>Piroplasmida</taxon>
        <taxon>Babesiidae</taxon>
        <taxon>Babesia</taxon>
    </lineage>
</organism>
<comment type="caution">
    <text evidence="1">The sequence shown here is derived from an EMBL/GenBank/DDBJ whole genome shotgun (WGS) entry which is preliminary data.</text>
</comment>